<evidence type="ECO:0000259" key="8">
    <source>
        <dbReference type="Pfam" id="PF01642"/>
    </source>
</evidence>
<protein>
    <submittedName>
        <fullName evidence="9">Heterodimeric methylmalonyl-CoA mutase small subunit</fullName>
    </submittedName>
</protein>
<feature type="region of interest" description="Disordered" evidence="7">
    <location>
        <begin position="1"/>
        <end position="20"/>
    </location>
</feature>
<feature type="domain" description="Methylmalonyl-CoA mutase alpha/beta chain catalytic" evidence="8">
    <location>
        <begin position="216"/>
        <end position="469"/>
    </location>
</feature>
<comment type="caution">
    <text evidence="9">The sequence shown here is derived from an EMBL/GenBank/DDBJ whole genome shotgun (WGS) entry which is preliminary data.</text>
</comment>
<dbReference type="GO" id="GO:0046872">
    <property type="term" value="F:metal ion binding"/>
    <property type="evidence" value="ECO:0007669"/>
    <property type="project" value="InterPro"/>
</dbReference>
<evidence type="ECO:0000256" key="4">
    <source>
        <dbReference type="ARBA" id="ARBA00022628"/>
    </source>
</evidence>
<dbReference type="GO" id="GO:0005737">
    <property type="term" value="C:cytoplasm"/>
    <property type="evidence" value="ECO:0007669"/>
    <property type="project" value="TreeGrafter"/>
</dbReference>
<dbReference type="OrthoDB" id="9762378at2"/>
<comment type="similarity">
    <text evidence="2">Belongs to the methylmalonyl-CoA mutase family.</text>
</comment>
<dbReference type="AlphaFoldDB" id="A0A318K805"/>
<evidence type="ECO:0000313" key="9">
    <source>
        <dbReference type="EMBL" id="PXX70651.1"/>
    </source>
</evidence>
<evidence type="ECO:0000256" key="2">
    <source>
        <dbReference type="ARBA" id="ARBA00008465"/>
    </source>
</evidence>
<name>A0A318K805_9NOCA</name>
<feature type="compositionally biased region" description="Low complexity" evidence="7">
    <location>
        <begin position="7"/>
        <end position="16"/>
    </location>
</feature>
<dbReference type="Proteomes" id="UP000247569">
    <property type="component" value="Unassembled WGS sequence"/>
</dbReference>
<dbReference type="CDD" id="cd03677">
    <property type="entry name" value="MM_CoA_mutase_beta"/>
    <property type="match status" value="1"/>
</dbReference>
<reference evidence="9 10" key="1">
    <citation type="submission" date="2018-05" db="EMBL/GenBank/DDBJ databases">
        <title>Genomic Encyclopedia of Type Strains, Phase IV (KMG-IV): sequencing the most valuable type-strain genomes for metagenomic binning, comparative biology and taxonomic classification.</title>
        <authorList>
            <person name="Goeker M."/>
        </authorList>
    </citation>
    <scope>NUCLEOTIDE SEQUENCE [LARGE SCALE GENOMIC DNA]</scope>
    <source>
        <strain evidence="9 10">DSM 44704</strain>
    </source>
</reference>
<dbReference type="GO" id="GO:0019678">
    <property type="term" value="P:propionate metabolic process, methylmalonyl pathway"/>
    <property type="evidence" value="ECO:0007669"/>
    <property type="project" value="TreeGrafter"/>
</dbReference>
<comment type="cofactor">
    <cofactor evidence="1">
        <name>adenosylcob(III)alamin</name>
        <dbReference type="ChEBI" id="CHEBI:18408"/>
    </cofactor>
</comment>
<organism evidence="9 10">
    <name type="scientific">Nocardia tenerifensis</name>
    <dbReference type="NCBI Taxonomy" id="228006"/>
    <lineage>
        <taxon>Bacteria</taxon>
        <taxon>Bacillati</taxon>
        <taxon>Actinomycetota</taxon>
        <taxon>Actinomycetes</taxon>
        <taxon>Mycobacteriales</taxon>
        <taxon>Nocardiaceae</taxon>
        <taxon>Nocardia</taxon>
    </lineage>
</organism>
<dbReference type="Gene3D" id="3.20.20.240">
    <property type="entry name" value="Methylmalonyl-CoA mutase"/>
    <property type="match status" value="1"/>
</dbReference>
<dbReference type="InterPro" id="IPR016176">
    <property type="entry name" value="Cbl-dep_enz_cat"/>
</dbReference>
<dbReference type="Pfam" id="PF01642">
    <property type="entry name" value="MM_CoA_mutase"/>
    <property type="match status" value="1"/>
</dbReference>
<evidence type="ECO:0000256" key="5">
    <source>
        <dbReference type="ARBA" id="ARBA00023235"/>
    </source>
</evidence>
<dbReference type="InterPro" id="IPR006099">
    <property type="entry name" value="MeMalonylCoA_mutase_a/b_cat"/>
</dbReference>
<accession>A0A318K805</accession>
<sequence>MPIASEPGPGAAPAGADPVPQFSEWRKGVAGVLAKVRRVEIAELPDEPEHLLDETTYDGLTVAPLYTRRDELPEHPLPGAFPFVRGGDATRDVHRGWYVSAHFAGPDAAEVNREILAALGNGVSAVWLGAGERGVPVADLPAALSGLLFDLAPLALDAGAATAEAAERVYAALDGYDTASRKDIQVCLGAAPLTSRFADAANIGLAETVTLAAGAVARAETVCAITVDGTAFHNAGASDAQELGASIAAGLAYLRALTERLDIAAALGQLTFRFAATDDQFATVAKFRAARRLWARVAHVCGAPDFGGAPQHAVTSAAMMTQRDPWVNLLRTTLAAFGAGVGGADAVTVLPFDSALPAGELGVSKSFADRMARNTQLLLLEESHLGFVQDPAAGSWYVEELTDALAAKAWEFMQEIEAEGGYSAALDSGLLAERVAATRAARDTDVAHRKTSVTGVNEFPNLAEPPLSEQARRADRIARYGATFEALRNRSDTYLAEHGARPKALLVPLGSVAEHNVRVTFIANLLASGGIESVNPGPLTVDTIAAAATEAGAPIAVLCGSDKRYGAEAGAAVEQLRAAGVETVLLAGAAKAVAELEDAQRPDGFLAAKIDAVAALSGLLEKVGA</sequence>
<evidence type="ECO:0000256" key="3">
    <source>
        <dbReference type="ARBA" id="ARBA00011870"/>
    </source>
</evidence>
<dbReference type="InterPro" id="IPR036724">
    <property type="entry name" value="Cobalamin-bd_sf"/>
</dbReference>
<evidence type="ECO:0000256" key="7">
    <source>
        <dbReference type="SAM" id="MobiDB-lite"/>
    </source>
</evidence>
<dbReference type="PANTHER" id="PTHR48101:SF4">
    <property type="entry name" value="METHYLMALONYL-COA MUTASE, MITOCHONDRIAL"/>
    <property type="match status" value="1"/>
</dbReference>
<gene>
    <name evidence="9" type="ORF">DFR70_10170</name>
</gene>
<dbReference type="RefSeq" id="WP_083894473.1">
    <property type="nucleotide sequence ID" value="NZ_QJKF01000001.1"/>
</dbReference>
<evidence type="ECO:0000256" key="6">
    <source>
        <dbReference type="ARBA" id="ARBA00023285"/>
    </source>
</evidence>
<dbReference type="GO" id="GO:0004494">
    <property type="term" value="F:methylmalonyl-CoA mutase activity"/>
    <property type="evidence" value="ECO:0007669"/>
    <property type="project" value="UniProtKB-EC"/>
</dbReference>
<keyword evidence="5" id="KW-0413">Isomerase</keyword>
<keyword evidence="10" id="KW-1185">Reference proteome</keyword>
<comment type="subunit">
    <text evidence="3">Heterodimer of an alpha and a beta chain.</text>
</comment>
<keyword evidence="4" id="KW-0846">Cobalamin</keyword>
<dbReference type="SUPFAM" id="SSF52242">
    <property type="entry name" value="Cobalamin (vitamin B12)-binding domain"/>
    <property type="match status" value="1"/>
</dbReference>
<dbReference type="PANTHER" id="PTHR48101">
    <property type="entry name" value="METHYLMALONYL-COA MUTASE, MITOCHONDRIAL-RELATED"/>
    <property type="match status" value="1"/>
</dbReference>
<dbReference type="Gene3D" id="3.40.50.280">
    <property type="entry name" value="Cobalamin-binding domain"/>
    <property type="match status" value="1"/>
</dbReference>
<dbReference type="GO" id="GO:0031419">
    <property type="term" value="F:cobalamin binding"/>
    <property type="evidence" value="ECO:0007669"/>
    <property type="project" value="UniProtKB-KW"/>
</dbReference>
<proteinExistence type="inferred from homology"/>
<keyword evidence="6" id="KW-0170">Cobalt</keyword>
<evidence type="ECO:0000313" key="10">
    <source>
        <dbReference type="Proteomes" id="UP000247569"/>
    </source>
</evidence>
<dbReference type="SUPFAM" id="SSF51703">
    <property type="entry name" value="Cobalamin (vitamin B12)-dependent enzymes"/>
    <property type="match status" value="1"/>
</dbReference>
<dbReference type="EMBL" id="QJKF01000001">
    <property type="protein sequence ID" value="PXX70651.1"/>
    <property type="molecule type" value="Genomic_DNA"/>
</dbReference>
<evidence type="ECO:0000256" key="1">
    <source>
        <dbReference type="ARBA" id="ARBA00001922"/>
    </source>
</evidence>